<dbReference type="AlphaFoldDB" id="A0A0F9NTL6"/>
<evidence type="ECO:0000313" key="1">
    <source>
        <dbReference type="EMBL" id="KKN22780.1"/>
    </source>
</evidence>
<proteinExistence type="predicted"/>
<reference evidence="1" key="1">
    <citation type="journal article" date="2015" name="Nature">
        <title>Complex archaea that bridge the gap between prokaryotes and eukaryotes.</title>
        <authorList>
            <person name="Spang A."/>
            <person name="Saw J.H."/>
            <person name="Jorgensen S.L."/>
            <person name="Zaremba-Niedzwiedzka K."/>
            <person name="Martijn J."/>
            <person name="Lind A.E."/>
            <person name="van Eijk R."/>
            <person name="Schleper C."/>
            <person name="Guy L."/>
            <person name="Ettema T.J."/>
        </authorList>
    </citation>
    <scope>NUCLEOTIDE SEQUENCE</scope>
</reference>
<gene>
    <name evidence="1" type="ORF">LCGC14_0911420</name>
</gene>
<organism evidence="1">
    <name type="scientific">marine sediment metagenome</name>
    <dbReference type="NCBI Taxonomy" id="412755"/>
    <lineage>
        <taxon>unclassified sequences</taxon>
        <taxon>metagenomes</taxon>
        <taxon>ecological metagenomes</taxon>
    </lineage>
</organism>
<dbReference type="EMBL" id="LAZR01003030">
    <property type="protein sequence ID" value="KKN22780.1"/>
    <property type="molecule type" value="Genomic_DNA"/>
</dbReference>
<name>A0A0F9NTL6_9ZZZZ</name>
<comment type="caution">
    <text evidence="1">The sequence shown here is derived from an EMBL/GenBank/DDBJ whole genome shotgun (WGS) entry which is preliminary data.</text>
</comment>
<accession>A0A0F9NTL6</accession>
<sequence>MDITTNIVLGLGYCGPTDCKLWIKYNNKIIDLGVDENDTYDMLSWVEGIMDSRHKEYSKNGIDWIIDFLVNYFGWKVMKLIIEDYYKVNPCDTCYLAES</sequence>
<protein>
    <submittedName>
        <fullName evidence="1">Uncharacterized protein</fullName>
    </submittedName>
</protein>